<name>A0ABV9W2B4_9ACTN</name>
<evidence type="ECO:0000313" key="3">
    <source>
        <dbReference type="EMBL" id="MFC5002524.1"/>
    </source>
</evidence>
<proteinExistence type="predicted"/>
<keyword evidence="2" id="KW-0472">Membrane</keyword>
<dbReference type="EMBL" id="JBHSIU010000041">
    <property type="protein sequence ID" value="MFC5002524.1"/>
    <property type="molecule type" value="Genomic_DNA"/>
</dbReference>
<sequence length="243" mass="25151">MNDHDTAVLDTLRDAMDGVSMAVPVEQIVSTGRTRRHHRRVATVAAGTVAVAGLALGVATLANPSAAPPGQDVHVRTVAYTVDRLTDGTVQVTWTKRQYIDDPAGLEAALRQAGFPVLIKVGEFCVGPHDDPTLVRGTGPGVTDVVRVTDTGGEVTFIYDPAAVPAGKQLFIGYLNPAQLAITGGIPGSVERLVPASGPLTCTTELPPGHGSPSDKHGPNVKPSGSQRPGKPSDPSATPPQNK</sequence>
<accession>A0ABV9W2B4</accession>
<organism evidence="3 4">
    <name type="scientific">Dactylosporangium cerinum</name>
    <dbReference type="NCBI Taxonomy" id="1434730"/>
    <lineage>
        <taxon>Bacteria</taxon>
        <taxon>Bacillati</taxon>
        <taxon>Actinomycetota</taxon>
        <taxon>Actinomycetes</taxon>
        <taxon>Micromonosporales</taxon>
        <taxon>Micromonosporaceae</taxon>
        <taxon>Dactylosporangium</taxon>
    </lineage>
</organism>
<comment type="caution">
    <text evidence="3">The sequence shown here is derived from an EMBL/GenBank/DDBJ whole genome shotgun (WGS) entry which is preliminary data.</text>
</comment>
<protein>
    <submittedName>
        <fullName evidence="3">Uncharacterized protein</fullName>
    </submittedName>
</protein>
<keyword evidence="2" id="KW-1133">Transmembrane helix</keyword>
<evidence type="ECO:0000256" key="1">
    <source>
        <dbReference type="SAM" id="MobiDB-lite"/>
    </source>
</evidence>
<evidence type="ECO:0000313" key="4">
    <source>
        <dbReference type="Proteomes" id="UP001595912"/>
    </source>
</evidence>
<evidence type="ECO:0000256" key="2">
    <source>
        <dbReference type="SAM" id="Phobius"/>
    </source>
</evidence>
<reference evidence="4" key="1">
    <citation type="journal article" date="2019" name="Int. J. Syst. Evol. Microbiol.">
        <title>The Global Catalogue of Microorganisms (GCM) 10K type strain sequencing project: providing services to taxonomists for standard genome sequencing and annotation.</title>
        <authorList>
            <consortium name="The Broad Institute Genomics Platform"/>
            <consortium name="The Broad Institute Genome Sequencing Center for Infectious Disease"/>
            <person name="Wu L."/>
            <person name="Ma J."/>
        </authorList>
    </citation>
    <scope>NUCLEOTIDE SEQUENCE [LARGE SCALE GENOMIC DNA]</scope>
    <source>
        <strain evidence="4">CGMCC 4.7152</strain>
    </source>
</reference>
<feature type="region of interest" description="Disordered" evidence="1">
    <location>
        <begin position="199"/>
        <end position="243"/>
    </location>
</feature>
<keyword evidence="2" id="KW-0812">Transmembrane</keyword>
<feature type="transmembrane region" description="Helical" evidence="2">
    <location>
        <begin position="41"/>
        <end position="62"/>
    </location>
</feature>
<dbReference type="Proteomes" id="UP001595912">
    <property type="component" value="Unassembled WGS sequence"/>
</dbReference>
<gene>
    <name evidence="3" type="ORF">ACFPIJ_32395</name>
</gene>
<keyword evidence="4" id="KW-1185">Reference proteome</keyword>
<dbReference type="RefSeq" id="WP_380120641.1">
    <property type="nucleotide sequence ID" value="NZ_JBHSIU010000041.1"/>
</dbReference>